<feature type="transmembrane region" description="Helical" evidence="10">
    <location>
        <begin position="36"/>
        <end position="56"/>
    </location>
</feature>
<dbReference type="InterPro" id="IPR051045">
    <property type="entry name" value="TonB-dependent_transducer"/>
</dbReference>
<protein>
    <submittedName>
        <fullName evidence="12">TonB family protein</fullName>
    </submittedName>
</protein>
<evidence type="ECO:0000256" key="3">
    <source>
        <dbReference type="ARBA" id="ARBA00022448"/>
    </source>
</evidence>
<dbReference type="NCBIfam" id="TIGR01352">
    <property type="entry name" value="tonB_Cterm"/>
    <property type="match status" value="1"/>
</dbReference>
<dbReference type="RefSeq" id="WP_350412521.1">
    <property type="nucleotide sequence ID" value="NZ_JBEOKT010000008.1"/>
</dbReference>
<dbReference type="Pfam" id="PF03544">
    <property type="entry name" value="TonB_C"/>
    <property type="match status" value="1"/>
</dbReference>
<keyword evidence="9 10" id="KW-0472">Membrane</keyword>
<dbReference type="PANTHER" id="PTHR33446">
    <property type="entry name" value="PROTEIN TONB-RELATED"/>
    <property type="match status" value="1"/>
</dbReference>
<evidence type="ECO:0000313" key="13">
    <source>
        <dbReference type="Proteomes" id="UP001476807"/>
    </source>
</evidence>
<accession>A0ABV1RVH8</accession>
<reference evidence="12 13" key="1">
    <citation type="submission" date="2024-06" db="EMBL/GenBank/DDBJ databases">
        <title>Pontibacter populi HYL7-15.</title>
        <authorList>
            <person name="Kim M.K."/>
        </authorList>
    </citation>
    <scope>NUCLEOTIDE SEQUENCE [LARGE SCALE GENOMIC DNA]</scope>
    <source>
        <strain evidence="12 13">HYL7-15</strain>
    </source>
</reference>
<evidence type="ECO:0000256" key="7">
    <source>
        <dbReference type="ARBA" id="ARBA00022927"/>
    </source>
</evidence>
<gene>
    <name evidence="12" type="ORF">ABS362_10955</name>
</gene>
<dbReference type="Proteomes" id="UP001476807">
    <property type="component" value="Unassembled WGS sequence"/>
</dbReference>
<keyword evidence="6 10" id="KW-0812">Transmembrane</keyword>
<comment type="caution">
    <text evidence="12">The sequence shown here is derived from an EMBL/GenBank/DDBJ whole genome shotgun (WGS) entry which is preliminary data.</text>
</comment>
<dbReference type="PROSITE" id="PS52015">
    <property type="entry name" value="TONB_CTD"/>
    <property type="match status" value="1"/>
</dbReference>
<name>A0ABV1RVH8_9BACT</name>
<evidence type="ECO:0000256" key="1">
    <source>
        <dbReference type="ARBA" id="ARBA00004383"/>
    </source>
</evidence>
<sequence length="281" mass="30752">MKESYLFDMTFNNIVFKGRNKAYGAYKLRRVYHRHILIAAIVAIAIFSGGLIGPIVNNIFFGAPEKYVKPVYDIIEPVTIILPPPPVKPDPEKVVLPPAAPEKVEVKTEVYVKPEIVPDNTPLKETELANQEDLKNANFGSKKVEGIDPADLPAIVPADDLNGIDGGTGTEPAPETKIHDFAEVMPEYNGGLGAMSKYLSRKLNYPAAARSEGIEGTVVVTFVVGRNGDIEDVKVLKGLGFGTDEEAMRVIKSMPRWKPGKQNGVPVAVRYTLPIKFALRN</sequence>
<evidence type="ECO:0000256" key="2">
    <source>
        <dbReference type="ARBA" id="ARBA00006555"/>
    </source>
</evidence>
<keyword evidence="8 10" id="KW-1133">Transmembrane helix</keyword>
<keyword evidence="4" id="KW-1003">Cell membrane</keyword>
<dbReference type="InterPro" id="IPR006260">
    <property type="entry name" value="TonB/TolA_C"/>
</dbReference>
<keyword evidence="13" id="KW-1185">Reference proteome</keyword>
<evidence type="ECO:0000256" key="4">
    <source>
        <dbReference type="ARBA" id="ARBA00022475"/>
    </source>
</evidence>
<evidence type="ECO:0000256" key="6">
    <source>
        <dbReference type="ARBA" id="ARBA00022692"/>
    </source>
</evidence>
<evidence type="ECO:0000256" key="5">
    <source>
        <dbReference type="ARBA" id="ARBA00022519"/>
    </source>
</evidence>
<evidence type="ECO:0000256" key="9">
    <source>
        <dbReference type="ARBA" id="ARBA00023136"/>
    </source>
</evidence>
<dbReference type="SUPFAM" id="SSF74653">
    <property type="entry name" value="TolA/TonB C-terminal domain"/>
    <property type="match status" value="1"/>
</dbReference>
<comment type="subcellular location">
    <subcellularLocation>
        <location evidence="1">Cell inner membrane</location>
        <topology evidence="1">Single-pass membrane protein</topology>
        <orientation evidence="1">Periplasmic side</orientation>
    </subcellularLocation>
</comment>
<dbReference type="InterPro" id="IPR003538">
    <property type="entry name" value="TonB"/>
</dbReference>
<proteinExistence type="inferred from homology"/>
<evidence type="ECO:0000313" key="12">
    <source>
        <dbReference type="EMBL" id="MER2998065.1"/>
    </source>
</evidence>
<feature type="domain" description="TonB C-terminal" evidence="11">
    <location>
        <begin position="190"/>
        <end position="281"/>
    </location>
</feature>
<dbReference type="PRINTS" id="PR01374">
    <property type="entry name" value="TONBPROTEIN"/>
</dbReference>
<keyword evidence="5" id="KW-0997">Cell inner membrane</keyword>
<dbReference type="PANTHER" id="PTHR33446:SF2">
    <property type="entry name" value="PROTEIN TONB"/>
    <property type="match status" value="1"/>
</dbReference>
<evidence type="ECO:0000256" key="10">
    <source>
        <dbReference type="SAM" id="Phobius"/>
    </source>
</evidence>
<keyword evidence="3" id="KW-0813">Transport</keyword>
<keyword evidence="7" id="KW-0653">Protein transport</keyword>
<evidence type="ECO:0000256" key="8">
    <source>
        <dbReference type="ARBA" id="ARBA00022989"/>
    </source>
</evidence>
<evidence type="ECO:0000259" key="11">
    <source>
        <dbReference type="PROSITE" id="PS52015"/>
    </source>
</evidence>
<dbReference type="Gene3D" id="3.30.1150.10">
    <property type="match status" value="1"/>
</dbReference>
<organism evidence="12 13">
    <name type="scientific">Pontibacter populi</name>
    <dbReference type="NCBI Taxonomy" id="890055"/>
    <lineage>
        <taxon>Bacteria</taxon>
        <taxon>Pseudomonadati</taxon>
        <taxon>Bacteroidota</taxon>
        <taxon>Cytophagia</taxon>
        <taxon>Cytophagales</taxon>
        <taxon>Hymenobacteraceae</taxon>
        <taxon>Pontibacter</taxon>
    </lineage>
</organism>
<dbReference type="InterPro" id="IPR037682">
    <property type="entry name" value="TonB_C"/>
</dbReference>
<dbReference type="EMBL" id="JBEOKT010000008">
    <property type="protein sequence ID" value="MER2998065.1"/>
    <property type="molecule type" value="Genomic_DNA"/>
</dbReference>
<comment type="similarity">
    <text evidence="2">Belongs to the TonB family.</text>
</comment>